<organism evidence="15">
    <name type="scientific">hydrothermal vent metagenome</name>
    <dbReference type="NCBI Taxonomy" id="652676"/>
    <lineage>
        <taxon>unclassified sequences</taxon>
        <taxon>metagenomes</taxon>
        <taxon>ecological metagenomes</taxon>
    </lineage>
</organism>
<keyword evidence="13" id="KW-0464">Manganese</keyword>
<keyword evidence="9" id="KW-0540">Nuclease</keyword>
<evidence type="ECO:0000256" key="5">
    <source>
        <dbReference type="ARBA" id="ARBA00007383"/>
    </source>
</evidence>
<dbReference type="GO" id="GO:0043137">
    <property type="term" value="P:DNA replication, removal of RNA primer"/>
    <property type="evidence" value="ECO:0007669"/>
    <property type="project" value="TreeGrafter"/>
</dbReference>
<comment type="subcellular location">
    <subcellularLocation>
        <location evidence="4">Cytoplasm</location>
    </subcellularLocation>
</comment>
<dbReference type="GO" id="GO:0046872">
    <property type="term" value="F:metal ion binding"/>
    <property type="evidence" value="ECO:0007669"/>
    <property type="project" value="UniProtKB-KW"/>
</dbReference>
<name>A0A3B0XEF8_9ZZZZ</name>
<evidence type="ECO:0000256" key="11">
    <source>
        <dbReference type="ARBA" id="ARBA00022759"/>
    </source>
</evidence>
<dbReference type="InterPro" id="IPR036397">
    <property type="entry name" value="RNaseH_sf"/>
</dbReference>
<evidence type="ECO:0000313" key="15">
    <source>
        <dbReference type="EMBL" id="VAW54996.1"/>
    </source>
</evidence>
<keyword evidence="11" id="KW-0255">Endonuclease</keyword>
<evidence type="ECO:0000256" key="2">
    <source>
        <dbReference type="ARBA" id="ARBA00001936"/>
    </source>
</evidence>
<evidence type="ECO:0000256" key="13">
    <source>
        <dbReference type="ARBA" id="ARBA00023211"/>
    </source>
</evidence>
<dbReference type="EMBL" id="UOFE01000045">
    <property type="protein sequence ID" value="VAW54996.1"/>
    <property type="molecule type" value="Genomic_DNA"/>
</dbReference>
<reference evidence="15" key="1">
    <citation type="submission" date="2018-06" db="EMBL/GenBank/DDBJ databases">
        <authorList>
            <person name="Zhirakovskaya E."/>
        </authorList>
    </citation>
    <scope>NUCLEOTIDE SEQUENCE</scope>
</reference>
<protein>
    <recommendedName>
        <fullName evidence="7">Ribonuclease HII</fullName>
        <ecNumber evidence="6">3.1.26.4</ecNumber>
    </recommendedName>
</protein>
<keyword evidence="10" id="KW-0479">Metal-binding</keyword>
<gene>
    <name evidence="15" type="ORF">MNBD_GAMMA05-1698</name>
</gene>
<keyword evidence="8" id="KW-0963">Cytoplasm</keyword>
<dbReference type="NCBIfam" id="NF000595">
    <property type="entry name" value="PRK00015.1-3"/>
    <property type="match status" value="1"/>
</dbReference>
<comment type="catalytic activity">
    <reaction evidence="1">
        <text>Endonucleolytic cleavage to 5'-phosphomonoester.</text>
        <dbReference type="EC" id="3.1.26.4"/>
    </reaction>
</comment>
<dbReference type="EC" id="3.1.26.4" evidence="6"/>
<dbReference type="PANTHER" id="PTHR10954">
    <property type="entry name" value="RIBONUCLEASE H2 SUBUNIT A"/>
    <property type="match status" value="1"/>
</dbReference>
<evidence type="ECO:0000256" key="6">
    <source>
        <dbReference type="ARBA" id="ARBA00012180"/>
    </source>
</evidence>
<dbReference type="HAMAP" id="MF_00052_B">
    <property type="entry name" value="RNase_HII_B"/>
    <property type="match status" value="1"/>
</dbReference>
<evidence type="ECO:0000256" key="7">
    <source>
        <dbReference type="ARBA" id="ARBA00019179"/>
    </source>
</evidence>
<dbReference type="Pfam" id="PF01351">
    <property type="entry name" value="RNase_HII"/>
    <property type="match status" value="1"/>
</dbReference>
<evidence type="ECO:0000256" key="10">
    <source>
        <dbReference type="ARBA" id="ARBA00022723"/>
    </source>
</evidence>
<dbReference type="FunFam" id="3.30.420.10:FF:000006">
    <property type="entry name" value="Ribonuclease HII"/>
    <property type="match status" value="1"/>
</dbReference>
<evidence type="ECO:0000256" key="12">
    <source>
        <dbReference type="ARBA" id="ARBA00022801"/>
    </source>
</evidence>
<keyword evidence="12 15" id="KW-0378">Hydrolase</keyword>
<dbReference type="Gene3D" id="3.30.420.10">
    <property type="entry name" value="Ribonuclease H-like superfamily/Ribonuclease H"/>
    <property type="match status" value="1"/>
</dbReference>
<accession>A0A3B0XEF8</accession>
<dbReference type="InterPro" id="IPR012337">
    <property type="entry name" value="RNaseH-like_sf"/>
</dbReference>
<feature type="domain" description="RNase H type-2" evidence="14">
    <location>
        <begin position="14"/>
        <end position="203"/>
    </location>
</feature>
<evidence type="ECO:0000256" key="8">
    <source>
        <dbReference type="ARBA" id="ARBA00022490"/>
    </source>
</evidence>
<comment type="cofactor">
    <cofactor evidence="2">
        <name>Mn(2+)</name>
        <dbReference type="ChEBI" id="CHEBI:29035"/>
    </cofactor>
</comment>
<sequence length="203" mass="22115">MKITLLEELPVIKGLLAGTDEAGRGPLAGNVVAAAVILNPDKLILGLDDSKKLSEKKRELLAVEIKQHALAWAVVSVSPQQIDEMNILQASLYAMKTAAEKLSVSPDHVFVDGNKPLLDCFCDTTAIIKGDSRVAEISAASILAKVERDTQMLALHKIYPEYGFDKHKGYPTKVHREILQAIGPCPEHRRSYAPVREVIASLA</sequence>
<dbReference type="CDD" id="cd07182">
    <property type="entry name" value="RNase_HII_bacteria_HII_like"/>
    <property type="match status" value="1"/>
</dbReference>
<dbReference type="PANTHER" id="PTHR10954:SF18">
    <property type="entry name" value="RIBONUCLEASE HII"/>
    <property type="match status" value="1"/>
</dbReference>
<dbReference type="InterPro" id="IPR024567">
    <property type="entry name" value="RNase_HII/HIII_dom"/>
</dbReference>
<dbReference type="GO" id="GO:0032299">
    <property type="term" value="C:ribonuclease H2 complex"/>
    <property type="evidence" value="ECO:0007669"/>
    <property type="project" value="TreeGrafter"/>
</dbReference>
<dbReference type="InterPro" id="IPR022898">
    <property type="entry name" value="RNase_HII"/>
</dbReference>
<comment type="similarity">
    <text evidence="5">Belongs to the RNase HII family.</text>
</comment>
<evidence type="ECO:0000256" key="3">
    <source>
        <dbReference type="ARBA" id="ARBA00001946"/>
    </source>
</evidence>
<dbReference type="GO" id="GO:0003723">
    <property type="term" value="F:RNA binding"/>
    <property type="evidence" value="ECO:0007669"/>
    <property type="project" value="InterPro"/>
</dbReference>
<dbReference type="InterPro" id="IPR001352">
    <property type="entry name" value="RNase_HII/HIII"/>
</dbReference>
<dbReference type="GO" id="GO:0006298">
    <property type="term" value="P:mismatch repair"/>
    <property type="evidence" value="ECO:0007669"/>
    <property type="project" value="TreeGrafter"/>
</dbReference>
<evidence type="ECO:0000259" key="14">
    <source>
        <dbReference type="PROSITE" id="PS51975"/>
    </source>
</evidence>
<evidence type="ECO:0000256" key="1">
    <source>
        <dbReference type="ARBA" id="ARBA00000077"/>
    </source>
</evidence>
<proteinExistence type="inferred from homology"/>
<dbReference type="PROSITE" id="PS51975">
    <property type="entry name" value="RNASE_H_2"/>
    <property type="match status" value="1"/>
</dbReference>
<dbReference type="SUPFAM" id="SSF53098">
    <property type="entry name" value="Ribonuclease H-like"/>
    <property type="match status" value="1"/>
</dbReference>
<evidence type="ECO:0000256" key="9">
    <source>
        <dbReference type="ARBA" id="ARBA00022722"/>
    </source>
</evidence>
<dbReference type="GO" id="GO:0004523">
    <property type="term" value="F:RNA-DNA hybrid ribonuclease activity"/>
    <property type="evidence" value="ECO:0007669"/>
    <property type="project" value="UniProtKB-EC"/>
</dbReference>
<dbReference type="AlphaFoldDB" id="A0A3B0XEF8"/>
<comment type="cofactor">
    <cofactor evidence="3">
        <name>Mg(2+)</name>
        <dbReference type="ChEBI" id="CHEBI:18420"/>
    </cofactor>
</comment>
<dbReference type="GO" id="GO:0005737">
    <property type="term" value="C:cytoplasm"/>
    <property type="evidence" value="ECO:0007669"/>
    <property type="project" value="UniProtKB-SubCell"/>
</dbReference>
<evidence type="ECO:0000256" key="4">
    <source>
        <dbReference type="ARBA" id="ARBA00004496"/>
    </source>
</evidence>
<dbReference type="NCBIfam" id="NF000596">
    <property type="entry name" value="PRK00015.1-4"/>
    <property type="match status" value="1"/>
</dbReference>